<sequence>MFSTIKPIQLPRQIFPTAFTTTYTTNKPAVASLSQLEKLETLGRGSKGIVYKVRDKTTRNVYALKMYNNSATRDEVLREIDILESIDCPYTTRFRGTVFSDSGDGFMPILMEYMEAGSLQNLVKINGALSEKMIVEVARRTLMGLDYLHNTKHIVHCDIKPANLLVDHNMEVKIADFGISKLIDLTSDQRQIFSGTTAYLAPERFDSCAFDDDLDVFAGDIWSLGLTLMEIYLGYNPYFAPDGKPKTNDFDLIYDVCYEDSPTLPEEASPDFQDFIRCCLEKNPSKRWKALQLLSHPFLINKPDNQDANTPIAQDIHTEFEEEGGSQYNSDAAPLDIELGRKRKANLEVQEASKRVKRQDGQTLTPFVIRALKMKITWQSLFLKCGKSEDVSRMTQNKIIPKQSSLSRISISDLSTSVLPEELSDSLVGSNLYVFTLAELKVITHGFSSSNFLGQGGFGLVHKGFIDDKLRPGLQAQPVAVKLLDLDGMQCKAIRSGW</sequence>
<comment type="similarity">
    <text evidence="5">Belongs to the protein kinase superfamily. STE Ser/Thr protein kinase family. MAP kinase kinase subfamily.</text>
</comment>
<dbReference type="PANTHER" id="PTHR48013">
    <property type="entry name" value="DUAL SPECIFICITY MITOGEN-ACTIVATED PROTEIN KINASE KINASE 5-RELATED"/>
    <property type="match status" value="1"/>
</dbReference>
<evidence type="ECO:0000256" key="7">
    <source>
        <dbReference type="ARBA" id="ARBA00049014"/>
    </source>
</evidence>
<comment type="catalytic activity">
    <reaction evidence="7">
        <text>L-seryl-[protein] + ATP = O-phospho-L-seryl-[protein] + ADP + H(+)</text>
        <dbReference type="Rhea" id="RHEA:17989"/>
        <dbReference type="Rhea" id="RHEA-COMP:9863"/>
        <dbReference type="Rhea" id="RHEA-COMP:11604"/>
        <dbReference type="ChEBI" id="CHEBI:15378"/>
        <dbReference type="ChEBI" id="CHEBI:29999"/>
        <dbReference type="ChEBI" id="CHEBI:30616"/>
        <dbReference type="ChEBI" id="CHEBI:83421"/>
        <dbReference type="ChEBI" id="CHEBI:456216"/>
        <dbReference type="EC" id="2.7.12.2"/>
    </reaction>
</comment>
<dbReference type="AlphaFoldDB" id="A0AAD8MLH5"/>
<keyword evidence="11" id="KW-0723">Serine/threonine-protein kinase</keyword>
<accession>A0AAD8MLH5</accession>
<comment type="caution">
    <text evidence="13">The sequence shown here is derived from an EMBL/GenBank/DDBJ whole genome shotgun (WGS) entry which is preliminary data.</text>
</comment>
<evidence type="ECO:0000256" key="3">
    <source>
        <dbReference type="ARBA" id="ARBA00022777"/>
    </source>
</evidence>
<comment type="catalytic activity">
    <reaction evidence="8">
        <text>L-threonyl-[protein] + ATP = O-phospho-L-threonyl-[protein] + ADP + H(+)</text>
        <dbReference type="Rhea" id="RHEA:46608"/>
        <dbReference type="Rhea" id="RHEA-COMP:11060"/>
        <dbReference type="Rhea" id="RHEA-COMP:11605"/>
        <dbReference type="ChEBI" id="CHEBI:15378"/>
        <dbReference type="ChEBI" id="CHEBI:30013"/>
        <dbReference type="ChEBI" id="CHEBI:30616"/>
        <dbReference type="ChEBI" id="CHEBI:61977"/>
        <dbReference type="ChEBI" id="CHEBI:456216"/>
        <dbReference type="EC" id="2.7.12.2"/>
    </reaction>
</comment>
<evidence type="ECO:0000256" key="5">
    <source>
        <dbReference type="ARBA" id="ARBA00038035"/>
    </source>
</evidence>
<dbReference type="GO" id="GO:0004674">
    <property type="term" value="F:protein serine/threonine kinase activity"/>
    <property type="evidence" value="ECO:0007669"/>
    <property type="project" value="UniProtKB-KW"/>
</dbReference>
<keyword evidence="2 10" id="KW-0547">Nucleotide-binding</keyword>
<protein>
    <recommendedName>
        <fullName evidence="6">mitogen-activated protein kinase kinase</fullName>
        <ecNumber evidence="6">2.7.12.2</ecNumber>
    </recommendedName>
</protein>
<dbReference type="PANTHER" id="PTHR48013:SF9">
    <property type="entry name" value="DUAL SPECIFICITY MITOGEN-ACTIVATED PROTEIN KINASE KINASE 5"/>
    <property type="match status" value="1"/>
</dbReference>
<dbReference type="Gene3D" id="3.30.200.20">
    <property type="entry name" value="Phosphorylase Kinase, domain 1"/>
    <property type="match status" value="2"/>
</dbReference>
<dbReference type="EMBL" id="JAUIZM010000007">
    <property type="protein sequence ID" value="KAK1376864.1"/>
    <property type="molecule type" value="Genomic_DNA"/>
</dbReference>
<dbReference type="GO" id="GO:0051707">
    <property type="term" value="P:response to other organism"/>
    <property type="evidence" value="ECO:0007669"/>
    <property type="project" value="UniProtKB-ARBA"/>
</dbReference>
<feature type="domain" description="Protein kinase" evidence="12">
    <location>
        <begin position="36"/>
        <end position="299"/>
    </location>
</feature>
<comment type="catalytic activity">
    <reaction evidence="9">
        <text>L-tyrosyl-[protein] + ATP = O-phospho-L-tyrosyl-[protein] + ADP + H(+)</text>
        <dbReference type="Rhea" id="RHEA:10596"/>
        <dbReference type="Rhea" id="RHEA-COMP:10136"/>
        <dbReference type="Rhea" id="RHEA-COMP:20101"/>
        <dbReference type="ChEBI" id="CHEBI:15378"/>
        <dbReference type="ChEBI" id="CHEBI:30616"/>
        <dbReference type="ChEBI" id="CHEBI:46858"/>
        <dbReference type="ChEBI" id="CHEBI:61978"/>
        <dbReference type="ChEBI" id="CHEBI:456216"/>
        <dbReference type="EC" id="2.7.12.2"/>
    </reaction>
</comment>
<name>A0AAD8MLH5_9APIA</name>
<evidence type="ECO:0000256" key="9">
    <source>
        <dbReference type="ARBA" id="ARBA00051693"/>
    </source>
</evidence>
<dbReference type="EC" id="2.7.12.2" evidence="6"/>
<dbReference type="InterPro" id="IPR000719">
    <property type="entry name" value="Prot_kinase_dom"/>
</dbReference>
<organism evidence="13 14">
    <name type="scientific">Heracleum sosnowskyi</name>
    <dbReference type="NCBI Taxonomy" id="360622"/>
    <lineage>
        <taxon>Eukaryota</taxon>
        <taxon>Viridiplantae</taxon>
        <taxon>Streptophyta</taxon>
        <taxon>Embryophyta</taxon>
        <taxon>Tracheophyta</taxon>
        <taxon>Spermatophyta</taxon>
        <taxon>Magnoliopsida</taxon>
        <taxon>eudicotyledons</taxon>
        <taxon>Gunneridae</taxon>
        <taxon>Pentapetalae</taxon>
        <taxon>asterids</taxon>
        <taxon>campanulids</taxon>
        <taxon>Apiales</taxon>
        <taxon>Apiaceae</taxon>
        <taxon>Apioideae</taxon>
        <taxon>apioid superclade</taxon>
        <taxon>Tordylieae</taxon>
        <taxon>Tordyliinae</taxon>
        <taxon>Heracleum</taxon>
    </lineage>
</organism>
<dbReference type="Proteomes" id="UP001237642">
    <property type="component" value="Unassembled WGS sequence"/>
</dbReference>
<evidence type="ECO:0000256" key="6">
    <source>
        <dbReference type="ARBA" id="ARBA00038999"/>
    </source>
</evidence>
<dbReference type="PROSITE" id="PS00107">
    <property type="entry name" value="PROTEIN_KINASE_ATP"/>
    <property type="match status" value="1"/>
</dbReference>
<evidence type="ECO:0000313" key="13">
    <source>
        <dbReference type="EMBL" id="KAK1376864.1"/>
    </source>
</evidence>
<evidence type="ECO:0000256" key="11">
    <source>
        <dbReference type="RuleBase" id="RU000304"/>
    </source>
</evidence>
<dbReference type="InterPro" id="IPR008271">
    <property type="entry name" value="Ser/Thr_kinase_AS"/>
</dbReference>
<dbReference type="Pfam" id="PF00069">
    <property type="entry name" value="Pkinase"/>
    <property type="match status" value="1"/>
</dbReference>
<dbReference type="SUPFAM" id="SSF56112">
    <property type="entry name" value="Protein kinase-like (PK-like)"/>
    <property type="match status" value="2"/>
</dbReference>
<dbReference type="GO" id="GO:0005524">
    <property type="term" value="F:ATP binding"/>
    <property type="evidence" value="ECO:0007669"/>
    <property type="project" value="UniProtKB-UniRule"/>
</dbReference>
<dbReference type="InterPro" id="IPR011009">
    <property type="entry name" value="Kinase-like_dom_sf"/>
</dbReference>
<dbReference type="Gene3D" id="1.10.510.10">
    <property type="entry name" value="Transferase(Phosphotransferase) domain 1"/>
    <property type="match status" value="1"/>
</dbReference>
<evidence type="ECO:0000256" key="10">
    <source>
        <dbReference type="PROSITE-ProRule" id="PRU10141"/>
    </source>
</evidence>
<keyword evidence="4 10" id="KW-0067">ATP-binding</keyword>
<feature type="binding site" evidence="10">
    <location>
        <position position="482"/>
    </location>
    <ligand>
        <name>ATP</name>
        <dbReference type="ChEBI" id="CHEBI:30616"/>
    </ligand>
</feature>
<reference evidence="13" key="2">
    <citation type="submission" date="2023-05" db="EMBL/GenBank/DDBJ databases">
        <authorList>
            <person name="Schelkunov M.I."/>
        </authorList>
    </citation>
    <scope>NUCLEOTIDE SEQUENCE</scope>
    <source>
        <strain evidence="13">Hsosn_3</strain>
        <tissue evidence="13">Leaf</tissue>
    </source>
</reference>
<evidence type="ECO:0000256" key="8">
    <source>
        <dbReference type="ARBA" id="ARBA00049299"/>
    </source>
</evidence>
<dbReference type="PROSITE" id="PS50011">
    <property type="entry name" value="PROTEIN_KINASE_DOM"/>
    <property type="match status" value="1"/>
</dbReference>
<dbReference type="SMART" id="SM00220">
    <property type="entry name" value="S_TKc"/>
    <property type="match status" value="1"/>
</dbReference>
<dbReference type="PROSITE" id="PS00108">
    <property type="entry name" value="PROTEIN_KINASE_ST"/>
    <property type="match status" value="1"/>
</dbReference>
<evidence type="ECO:0000259" key="12">
    <source>
        <dbReference type="PROSITE" id="PS50011"/>
    </source>
</evidence>
<reference evidence="13" key="1">
    <citation type="submission" date="2023-02" db="EMBL/GenBank/DDBJ databases">
        <title>Genome of toxic invasive species Heracleum sosnowskyi carries increased number of genes despite the absence of recent whole-genome duplications.</title>
        <authorList>
            <person name="Schelkunov M."/>
            <person name="Shtratnikova V."/>
            <person name="Makarenko M."/>
            <person name="Klepikova A."/>
            <person name="Omelchenko D."/>
            <person name="Novikova G."/>
            <person name="Obukhova E."/>
            <person name="Bogdanov V."/>
            <person name="Penin A."/>
            <person name="Logacheva M."/>
        </authorList>
    </citation>
    <scope>NUCLEOTIDE SEQUENCE</scope>
    <source>
        <strain evidence="13">Hsosn_3</strain>
        <tissue evidence="13">Leaf</tissue>
    </source>
</reference>
<keyword evidence="14" id="KW-1185">Reference proteome</keyword>
<keyword evidence="1" id="KW-0808">Transferase</keyword>
<evidence type="ECO:0000313" key="14">
    <source>
        <dbReference type="Proteomes" id="UP001237642"/>
    </source>
</evidence>
<proteinExistence type="inferred from homology"/>
<evidence type="ECO:0000256" key="2">
    <source>
        <dbReference type="ARBA" id="ARBA00022741"/>
    </source>
</evidence>
<dbReference type="InterPro" id="IPR017441">
    <property type="entry name" value="Protein_kinase_ATP_BS"/>
</dbReference>
<evidence type="ECO:0000256" key="4">
    <source>
        <dbReference type="ARBA" id="ARBA00022840"/>
    </source>
</evidence>
<keyword evidence="3 13" id="KW-0418">Kinase</keyword>
<gene>
    <name evidence="13" type="ORF">POM88_033057</name>
</gene>
<dbReference type="GO" id="GO:0004708">
    <property type="term" value="F:MAP kinase kinase activity"/>
    <property type="evidence" value="ECO:0007669"/>
    <property type="project" value="UniProtKB-EC"/>
</dbReference>
<evidence type="ECO:0000256" key="1">
    <source>
        <dbReference type="ARBA" id="ARBA00022679"/>
    </source>
</evidence>